<evidence type="ECO:0000256" key="5">
    <source>
        <dbReference type="ARBA" id="ARBA00022857"/>
    </source>
</evidence>
<dbReference type="Proteomes" id="UP000298787">
    <property type="component" value="Chromosome 3"/>
</dbReference>
<dbReference type="PRINTS" id="PR00970">
    <property type="entry name" value="RIBTRNSFRASE"/>
</dbReference>
<keyword evidence="2 7" id="KW-0328">Glycosyltransferase</keyword>
<evidence type="ECO:0000256" key="4">
    <source>
        <dbReference type="ARBA" id="ARBA00022695"/>
    </source>
</evidence>
<evidence type="ECO:0000256" key="7">
    <source>
        <dbReference type="RuleBase" id="RU361228"/>
    </source>
</evidence>
<evidence type="ECO:0000313" key="9">
    <source>
        <dbReference type="Proteomes" id="UP000298787"/>
    </source>
</evidence>
<proteinExistence type="inferred from homology"/>
<evidence type="ECO:0000256" key="6">
    <source>
        <dbReference type="ARBA" id="ARBA00047597"/>
    </source>
</evidence>
<keyword evidence="9" id="KW-1185">Reference proteome</keyword>
<dbReference type="PANTHER" id="PTHR10339:SF27">
    <property type="entry name" value="NAD(P)(+)--ARGININE ADP-RIBOSYLTRANSFERASE"/>
    <property type="match status" value="1"/>
</dbReference>
<keyword evidence="7" id="KW-0520">NAD</keyword>
<dbReference type="PROSITE" id="PS51996">
    <property type="entry name" value="TR_MART"/>
    <property type="match status" value="1"/>
</dbReference>
<protein>
    <recommendedName>
        <fullName evidence="7">NAD(P)(+)--arginine ADP-ribosyltransferase</fullName>
        <ecNumber evidence="7">2.4.2.31</ecNumber>
    </recommendedName>
    <alternativeName>
        <fullName evidence="7">Mono(ADP-ribosyl)transferase</fullName>
    </alternativeName>
</protein>
<sequence length="324" mass="37188">MALSSTTTALDLHSSYTSSFRNIMLLLKAHNKRKVSIKVEDGNEDSLGSCDHDVWSLFCKGGSLLCTDICRKDYHQNSVVSVLRVPLDLAPDAVDDMYSGCKDKMEDRVKNEYLANEKNKDKNFNLAWSEAEKYYNKRWNHKRGKRPSTSLGKEKIMAIYVYTLDKPRIYLDFNNAVRTQKSKYKTTFRYHSLHFFLTDALQTLNARKPEAERCLTGYRRVDSYFSQDVLNKGIRFGSFTSSSMGCVLHVLSHCRLRRPDRAFSVKTVCSRQVARAYFILQSHLQISTLVEDGVDGSLGSGANHLWSFYRICYGMLDDRLLNSN</sequence>
<keyword evidence="3 7" id="KW-0808">Transferase</keyword>
<reference evidence="8 9" key="1">
    <citation type="submission" date="2019-01" db="EMBL/GenBank/DDBJ databases">
        <title>Genome Assembly of Collichthys lucidus.</title>
        <authorList>
            <person name="Cai M."/>
            <person name="Xiao S."/>
        </authorList>
    </citation>
    <scope>NUCLEOTIDE SEQUENCE [LARGE SCALE GENOMIC DNA]</scope>
    <source>
        <strain evidence="8">JT15FE1705JMU</strain>
        <tissue evidence="8">Muscle</tissue>
    </source>
</reference>
<dbReference type="GO" id="GO:0016779">
    <property type="term" value="F:nucleotidyltransferase activity"/>
    <property type="evidence" value="ECO:0007669"/>
    <property type="project" value="UniProtKB-KW"/>
</dbReference>
<dbReference type="SUPFAM" id="SSF56399">
    <property type="entry name" value="ADP-ribosylation"/>
    <property type="match status" value="1"/>
</dbReference>
<evidence type="ECO:0000256" key="3">
    <source>
        <dbReference type="ARBA" id="ARBA00022679"/>
    </source>
</evidence>
<accession>A0A4U5U4E4</accession>
<dbReference type="Pfam" id="PF01129">
    <property type="entry name" value="ART"/>
    <property type="match status" value="1"/>
</dbReference>
<dbReference type="GO" id="GO:0003950">
    <property type="term" value="F:NAD+ poly-ADP-ribosyltransferase activity"/>
    <property type="evidence" value="ECO:0007669"/>
    <property type="project" value="TreeGrafter"/>
</dbReference>
<dbReference type="EMBL" id="CM014080">
    <property type="protein sequence ID" value="TKS68919.1"/>
    <property type="molecule type" value="Genomic_DNA"/>
</dbReference>
<comment type="catalytic activity">
    <reaction evidence="6 7">
        <text>L-arginyl-[protein] + NAD(+) = N(omega)-(ADP-D-ribosyl)-L-arginyl-[protein] + nicotinamide + H(+)</text>
        <dbReference type="Rhea" id="RHEA:19149"/>
        <dbReference type="Rhea" id="RHEA-COMP:10532"/>
        <dbReference type="Rhea" id="RHEA-COMP:15087"/>
        <dbReference type="ChEBI" id="CHEBI:15378"/>
        <dbReference type="ChEBI" id="CHEBI:17154"/>
        <dbReference type="ChEBI" id="CHEBI:29965"/>
        <dbReference type="ChEBI" id="CHEBI:57540"/>
        <dbReference type="ChEBI" id="CHEBI:142554"/>
        <dbReference type="EC" id="2.4.2.31"/>
    </reaction>
</comment>
<evidence type="ECO:0000256" key="2">
    <source>
        <dbReference type="ARBA" id="ARBA00022676"/>
    </source>
</evidence>
<comment type="similarity">
    <text evidence="1 7">Belongs to the Arg-specific ADP-ribosyltransferase family.</text>
</comment>
<organism evidence="8 9">
    <name type="scientific">Collichthys lucidus</name>
    <name type="common">Big head croaker</name>
    <name type="synonym">Sciaena lucida</name>
    <dbReference type="NCBI Taxonomy" id="240159"/>
    <lineage>
        <taxon>Eukaryota</taxon>
        <taxon>Metazoa</taxon>
        <taxon>Chordata</taxon>
        <taxon>Craniata</taxon>
        <taxon>Vertebrata</taxon>
        <taxon>Euteleostomi</taxon>
        <taxon>Actinopterygii</taxon>
        <taxon>Neopterygii</taxon>
        <taxon>Teleostei</taxon>
        <taxon>Neoteleostei</taxon>
        <taxon>Acanthomorphata</taxon>
        <taxon>Eupercaria</taxon>
        <taxon>Sciaenidae</taxon>
        <taxon>Collichthys</taxon>
    </lineage>
</organism>
<name>A0A4U5U4E4_COLLU</name>
<dbReference type="EC" id="2.4.2.31" evidence="7"/>
<dbReference type="InterPro" id="IPR050999">
    <property type="entry name" value="ADP-ribosyltransferase_ARG"/>
</dbReference>
<evidence type="ECO:0000313" key="8">
    <source>
        <dbReference type="EMBL" id="TKS68919.1"/>
    </source>
</evidence>
<keyword evidence="5 7" id="KW-0521">NADP</keyword>
<dbReference type="InterPro" id="IPR000768">
    <property type="entry name" value="ART"/>
</dbReference>
<evidence type="ECO:0000256" key="1">
    <source>
        <dbReference type="ARBA" id="ARBA00009558"/>
    </source>
</evidence>
<dbReference type="AlphaFoldDB" id="A0A4U5U4E4"/>
<dbReference type="PANTHER" id="PTHR10339">
    <property type="entry name" value="ADP-RIBOSYLTRANSFERASE"/>
    <property type="match status" value="1"/>
</dbReference>
<gene>
    <name evidence="8" type="ORF">D9C73_002983</name>
</gene>
<dbReference type="Gene3D" id="3.90.176.10">
    <property type="entry name" value="Toxin ADP-ribosyltransferase, Chain A, domain 1"/>
    <property type="match status" value="1"/>
</dbReference>
<dbReference type="GO" id="GO:0106274">
    <property type="term" value="F:NAD+-protein-arginine ADP-ribosyltransferase activity"/>
    <property type="evidence" value="ECO:0007669"/>
    <property type="project" value="UniProtKB-EC"/>
</dbReference>
<keyword evidence="4" id="KW-0548">Nucleotidyltransferase</keyword>